<organism evidence="3 4">
    <name type="scientific">Alternaria panax</name>
    <dbReference type="NCBI Taxonomy" id="48097"/>
    <lineage>
        <taxon>Eukaryota</taxon>
        <taxon>Fungi</taxon>
        <taxon>Dikarya</taxon>
        <taxon>Ascomycota</taxon>
        <taxon>Pezizomycotina</taxon>
        <taxon>Dothideomycetes</taxon>
        <taxon>Pleosporomycetidae</taxon>
        <taxon>Pleosporales</taxon>
        <taxon>Pleosporineae</taxon>
        <taxon>Pleosporaceae</taxon>
        <taxon>Alternaria</taxon>
        <taxon>Alternaria sect. Panax</taxon>
    </lineage>
</organism>
<dbReference type="PRINTS" id="PR00463">
    <property type="entry name" value="EP450I"/>
</dbReference>
<reference evidence="3" key="1">
    <citation type="submission" date="2021-07" db="EMBL/GenBank/DDBJ databases">
        <title>Genome Resource of American Ginseng Black Spot Pathogen Alternaria panax.</title>
        <authorList>
            <person name="Qiu C."/>
            <person name="Wang W."/>
            <person name="Liu Z."/>
        </authorList>
    </citation>
    <scope>NUCLEOTIDE SEQUENCE</scope>
    <source>
        <strain evidence="3">BNCC115425</strain>
    </source>
</reference>
<dbReference type="EMBL" id="JAANER010000002">
    <property type="protein sequence ID" value="KAG9193042.1"/>
    <property type="molecule type" value="Genomic_DNA"/>
</dbReference>
<protein>
    <recommendedName>
        <fullName evidence="5">Benzoate 4-monooxygenase cytochrome P450</fullName>
    </recommendedName>
</protein>
<dbReference type="InterPro" id="IPR002401">
    <property type="entry name" value="Cyt_P450_E_grp-I"/>
</dbReference>
<dbReference type="GO" id="GO:0020037">
    <property type="term" value="F:heme binding"/>
    <property type="evidence" value="ECO:0007669"/>
    <property type="project" value="InterPro"/>
</dbReference>
<dbReference type="InterPro" id="IPR001128">
    <property type="entry name" value="Cyt_P450"/>
</dbReference>
<dbReference type="PANTHER" id="PTHR24305">
    <property type="entry name" value="CYTOCHROME P450"/>
    <property type="match status" value="1"/>
</dbReference>
<evidence type="ECO:0008006" key="5">
    <source>
        <dbReference type="Google" id="ProtNLM"/>
    </source>
</evidence>
<proteinExistence type="predicted"/>
<dbReference type="GO" id="GO:0004497">
    <property type="term" value="F:monooxygenase activity"/>
    <property type="evidence" value="ECO:0007669"/>
    <property type="project" value="InterPro"/>
</dbReference>
<dbReference type="Proteomes" id="UP001199106">
    <property type="component" value="Unassembled WGS sequence"/>
</dbReference>
<dbReference type="PRINTS" id="PR00385">
    <property type="entry name" value="P450"/>
</dbReference>
<feature type="transmembrane region" description="Helical" evidence="2">
    <location>
        <begin position="14"/>
        <end position="34"/>
    </location>
</feature>
<gene>
    <name evidence="3" type="ORF">G6011_03077</name>
</gene>
<keyword evidence="1" id="KW-0479">Metal-binding</keyword>
<dbReference type="Pfam" id="PF00067">
    <property type="entry name" value="p450"/>
    <property type="match status" value="1"/>
</dbReference>
<comment type="caution">
    <text evidence="3">The sequence shown here is derived from an EMBL/GenBank/DDBJ whole genome shotgun (WGS) entry which is preliminary data.</text>
</comment>
<keyword evidence="2" id="KW-1133">Transmembrane helix</keyword>
<keyword evidence="4" id="KW-1185">Reference proteome</keyword>
<dbReference type="Gene3D" id="1.10.630.10">
    <property type="entry name" value="Cytochrome P450"/>
    <property type="match status" value="1"/>
</dbReference>
<name>A0AAD4NSB5_9PLEO</name>
<accession>A0AAD4NSB5</accession>
<dbReference type="GO" id="GO:0016705">
    <property type="term" value="F:oxidoreductase activity, acting on paired donors, with incorporation or reduction of molecular oxygen"/>
    <property type="evidence" value="ECO:0007669"/>
    <property type="project" value="InterPro"/>
</dbReference>
<comment type="cofactor">
    <cofactor evidence="1">
        <name>heme</name>
        <dbReference type="ChEBI" id="CHEBI:30413"/>
    </cofactor>
</comment>
<keyword evidence="1" id="KW-0349">Heme</keyword>
<sequence length="539" mass="59878">MIGAIGSLATAQNVGYTVVGLLIYMILLCIYRVCFHPLSSYPGPLSYKISGWPLLWQAYIGDRHIHHLLDHEKYGPVVRISSNALSFNTASALHTIYAPRNANVQKGEWYKTFDIAAGTYSSFTETSREKHAAKRRWMGPIFSSESLKLNEGKIYAIIERFCETLSALRQDGKEEGNGGWSEKWNASEMSTYLGFDIMGTLVFGSRFETVQKEMFRPLANSVLPASMLMYWISYLPPARLVRPLLRTRLFEALGGKSVTDNNRLIDYGATQVQVQQSEVRTEKDTNAQRVDFLSRLVTAGDRKTDWHPSTADLSTESLNLMNAGADPFSGVLAGAIFYLVHNPNALHRATQEVRSSFNSPSEIVNGSALNSCTYLYAVIEETLRRTAPVPSHLPRIVLKGGMMIDGVHVPAGTTVGVPMYALHNDSTHFPSPFVFLPERWIESPSNPASSIALARSAFFPFSIGNRMCSGRNLAYMQLKLTLAHMLWRFDLRLAPDEPGSGGGKPELGVGRDRPDEFQIWDALGFGRDGPMVQVRVAQV</sequence>
<evidence type="ECO:0000256" key="1">
    <source>
        <dbReference type="PIRSR" id="PIRSR602401-1"/>
    </source>
</evidence>
<dbReference type="InterPro" id="IPR036396">
    <property type="entry name" value="Cyt_P450_sf"/>
</dbReference>
<dbReference type="GO" id="GO:0005506">
    <property type="term" value="F:iron ion binding"/>
    <property type="evidence" value="ECO:0007669"/>
    <property type="project" value="InterPro"/>
</dbReference>
<keyword evidence="1" id="KW-0408">Iron</keyword>
<keyword evidence="2" id="KW-0472">Membrane</keyword>
<evidence type="ECO:0000313" key="4">
    <source>
        <dbReference type="Proteomes" id="UP001199106"/>
    </source>
</evidence>
<dbReference type="InterPro" id="IPR050121">
    <property type="entry name" value="Cytochrome_P450_monoxygenase"/>
</dbReference>
<dbReference type="AlphaFoldDB" id="A0AAD4NSB5"/>
<feature type="binding site" description="axial binding residue" evidence="1">
    <location>
        <position position="468"/>
    </location>
    <ligand>
        <name>heme</name>
        <dbReference type="ChEBI" id="CHEBI:30413"/>
    </ligand>
    <ligandPart>
        <name>Fe</name>
        <dbReference type="ChEBI" id="CHEBI:18248"/>
    </ligandPart>
</feature>
<keyword evidence="2" id="KW-0812">Transmembrane</keyword>
<dbReference type="PANTHER" id="PTHR24305:SF147">
    <property type="entry name" value="P450, PUTATIVE (EUROFUNG)-RELATED"/>
    <property type="match status" value="1"/>
</dbReference>
<dbReference type="SUPFAM" id="SSF48264">
    <property type="entry name" value="Cytochrome P450"/>
    <property type="match status" value="1"/>
</dbReference>
<evidence type="ECO:0000313" key="3">
    <source>
        <dbReference type="EMBL" id="KAG9193042.1"/>
    </source>
</evidence>
<evidence type="ECO:0000256" key="2">
    <source>
        <dbReference type="SAM" id="Phobius"/>
    </source>
</evidence>
<dbReference type="CDD" id="cd11061">
    <property type="entry name" value="CYP67-like"/>
    <property type="match status" value="1"/>
</dbReference>